<dbReference type="InterPro" id="IPR019952">
    <property type="entry name" value="F420_OxRdatse_Rv1855c_pred"/>
</dbReference>
<evidence type="ECO:0000313" key="7">
    <source>
        <dbReference type="EMBL" id="GMA31245.1"/>
    </source>
</evidence>
<keyword evidence="1" id="KW-0285">Flavoprotein</keyword>
<keyword evidence="4 7" id="KW-0503">Monooxygenase</keyword>
<evidence type="ECO:0000256" key="5">
    <source>
        <dbReference type="SAM" id="MobiDB-lite"/>
    </source>
</evidence>
<evidence type="ECO:0000256" key="4">
    <source>
        <dbReference type="ARBA" id="ARBA00023033"/>
    </source>
</evidence>
<dbReference type="SUPFAM" id="SSF51679">
    <property type="entry name" value="Bacterial luciferase-like"/>
    <property type="match status" value="1"/>
</dbReference>
<keyword evidence="3" id="KW-0560">Oxidoreductase</keyword>
<dbReference type="Proteomes" id="UP001157161">
    <property type="component" value="Unassembled WGS sequence"/>
</dbReference>
<evidence type="ECO:0000256" key="2">
    <source>
        <dbReference type="ARBA" id="ARBA00022643"/>
    </source>
</evidence>
<evidence type="ECO:0000256" key="1">
    <source>
        <dbReference type="ARBA" id="ARBA00022630"/>
    </source>
</evidence>
<keyword evidence="2" id="KW-0288">FMN</keyword>
<evidence type="ECO:0000256" key="3">
    <source>
        <dbReference type="ARBA" id="ARBA00023002"/>
    </source>
</evidence>
<dbReference type="GO" id="GO:0008726">
    <property type="term" value="F:alkanesulfonate monooxygenase activity"/>
    <property type="evidence" value="ECO:0007669"/>
    <property type="project" value="TreeGrafter"/>
</dbReference>
<proteinExistence type="predicted"/>
<gene>
    <name evidence="7" type="ORF">GCM10025875_12370</name>
</gene>
<dbReference type="InterPro" id="IPR011251">
    <property type="entry name" value="Luciferase-like_dom"/>
</dbReference>
<reference evidence="7" key="2">
    <citation type="submission" date="2023-02" db="EMBL/GenBank/DDBJ databases">
        <authorList>
            <person name="Sun Q."/>
            <person name="Mori K."/>
        </authorList>
    </citation>
    <scope>NUCLEOTIDE SEQUENCE</scope>
    <source>
        <strain evidence="7">NBRC 112290</strain>
    </source>
</reference>
<dbReference type="NCBIfam" id="TIGR03560">
    <property type="entry name" value="F420_Rv1855c"/>
    <property type="match status" value="1"/>
</dbReference>
<dbReference type="PANTHER" id="PTHR42847">
    <property type="entry name" value="ALKANESULFONATE MONOOXYGENASE"/>
    <property type="match status" value="1"/>
</dbReference>
<feature type="region of interest" description="Disordered" evidence="5">
    <location>
        <begin position="343"/>
        <end position="365"/>
    </location>
</feature>
<dbReference type="EMBL" id="BSUM01000001">
    <property type="protein sequence ID" value="GMA31245.1"/>
    <property type="molecule type" value="Genomic_DNA"/>
</dbReference>
<comment type="caution">
    <text evidence="7">The sequence shown here is derived from an EMBL/GenBank/DDBJ whole genome shotgun (WGS) entry which is preliminary data.</text>
</comment>
<evidence type="ECO:0000313" key="8">
    <source>
        <dbReference type="Proteomes" id="UP001157161"/>
    </source>
</evidence>
<dbReference type="InterPro" id="IPR050172">
    <property type="entry name" value="SsuD_RutA_monooxygenase"/>
</dbReference>
<organism evidence="7 8">
    <name type="scientific">Litorihabitans aurantiacus</name>
    <dbReference type="NCBI Taxonomy" id="1930061"/>
    <lineage>
        <taxon>Bacteria</taxon>
        <taxon>Bacillati</taxon>
        <taxon>Actinomycetota</taxon>
        <taxon>Actinomycetes</taxon>
        <taxon>Micrococcales</taxon>
        <taxon>Beutenbergiaceae</taxon>
        <taxon>Litorihabitans</taxon>
    </lineage>
</organism>
<dbReference type="PANTHER" id="PTHR42847:SF8">
    <property type="entry name" value="CONSERVED PROTEIN"/>
    <property type="match status" value="1"/>
</dbReference>
<dbReference type="InterPro" id="IPR036661">
    <property type="entry name" value="Luciferase-like_sf"/>
</dbReference>
<feature type="domain" description="Luciferase-like" evidence="6">
    <location>
        <begin position="20"/>
        <end position="300"/>
    </location>
</feature>
<reference evidence="7" key="1">
    <citation type="journal article" date="2014" name="Int. J. Syst. Evol. Microbiol.">
        <title>Complete genome sequence of Corynebacterium casei LMG S-19264T (=DSM 44701T), isolated from a smear-ripened cheese.</title>
        <authorList>
            <consortium name="US DOE Joint Genome Institute (JGI-PGF)"/>
            <person name="Walter F."/>
            <person name="Albersmeier A."/>
            <person name="Kalinowski J."/>
            <person name="Ruckert C."/>
        </authorList>
    </citation>
    <scope>NUCLEOTIDE SEQUENCE</scope>
    <source>
        <strain evidence="7">NBRC 112290</strain>
    </source>
</reference>
<name>A0AA37XDH9_9MICO</name>
<accession>A0AA37XDH9</accession>
<dbReference type="GO" id="GO:0046306">
    <property type="term" value="P:alkanesulfonate catabolic process"/>
    <property type="evidence" value="ECO:0007669"/>
    <property type="project" value="TreeGrafter"/>
</dbReference>
<keyword evidence="8" id="KW-1185">Reference proteome</keyword>
<protein>
    <submittedName>
        <fullName evidence="7">Hypothetical luciferase-like monooxygenase</fullName>
    </submittedName>
</protein>
<sequence length="365" mass="40312">MMKAGVFIPQGWRFDLVGIDPAQQWEAMASLVRRADAGPWESVWVYDHFHTTPVPSEEATHEAWTLMAAFAAITDRVRLGQMCTCMAYRNPAYLAKVAATIDVVSGGRVDMGIGAGWYEHEWRAYGYGFPRAGERLAMLREGVQIMKQAWETGTATLDGEHYQVDGAIVRPLPLQEGGIPLWVAGGGEKVTLRIAARYATHTNFDGSLEGFTHKSRLLEQHCADVGTDFGAITRSANYNVAIGTDEREVNERLRVLRERLLPHLGDERADDAVAGYRDSLATGTPEQIVERLTEVNEAGMGYGIFYFPEVAYDTSGLELFEREVLPHLVGPPSGSDLRVLEADETVPPRPEEEVADVARATPDPH</sequence>
<dbReference type="Pfam" id="PF00296">
    <property type="entry name" value="Bac_luciferase"/>
    <property type="match status" value="1"/>
</dbReference>
<evidence type="ECO:0000259" key="6">
    <source>
        <dbReference type="Pfam" id="PF00296"/>
    </source>
</evidence>
<dbReference type="Gene3D" id="3.20.20.30">
    <property type="entry name" value="Luciferase-like domain"/>
    <property type="match status" value="1"/>
</dbReference>
<dbReference type="AlphaFoldDB" id="A0AA37XDH9"/>